<dbReference type="EMBL" id="BAABAS010000004">
    <property type="protein sequence ID" value="GAA4228333.1"/>
    <property type="molecule type" value="Genomic_DNA"/>
</dbReference>
<dbReference type="InterPro" id="IPR036928">
    <property type="entry name" value="AS_sf"/>
</dbReference>
<keyword evidence="2" id="KW-0378">Hydrolase</keyword>
<protein>
    <submittedName>
        <fullName evidence="2">Indoleacetamide hydrolase</fullName>
    </submittedName>
</protein>
<dbReference type="PANTHER" id="PTHR11895:SF151">
    <property type="entry name" value="GLUTAMYL-TRNA(GLN) AMIDOTRANSFERASE SUBUNIT A"/>
    <property type="match status" value="1"/>
</dbReference>
<dbReference type="RefSeq" id="WP_344892720.1">
    <property type="nucleotide sequence ID" value="NZ_BAABAS010000004.1"/>
</dbReference>
<keyword evidence="3" id="KW-1185">Reference proteome</keyword>
<name>A0ABP8BW85_9ACTN</name>
<dbReference type="SUPFAM" id="SSF75304">
    <property type="entry name" value="Amidase signature (AS) enzymes"/>
    <property type="match status" value="1"/>
</dbReference>
<comment type="caution">
    <text evidence="2">The sequence shown here is derived from an EMBL/GenBank/DDBJ whole genome shotgun (WGS) entry which is preliminary data.</text>
</comment>
<sequence>MAEELHWLSAVEAARRLREGTLKLDEYVEALIERTERLSRLNTYISHEPDLVRRSLAGGGDRPGPLHGLPFALKDIIDTADLPTTAATPALRHWRPGHDAPIARTLRDAGGTLMGKQALGELSFGMTGNNPAFGTVRNPYGTDHIPGGSSGGTAAGVAAGLVPVAIGADTGGSCRIPAALCGCVGFRPTHGRYDGRGVIPISSTRDTPGPLARSVADVRFVDAVCAPAGADPDASVELAGLRLGVPRGFFYDDLDPNVATATETALSALAARGAVLIERDIPDLVRLNEAASFVIVLYEAGRELSAYLYQHDAPVALRELVGQVAIPQVRETLESLVDQDLFSAAAYREALTVHRPALRAAYARYFADHDVSAVVVPTTPLPARPHRTPGVDRTVDLNGVAVDGFTTYIRNTDAPSTAGLPCLSIPSGMSGDGLPIGLELVGPDSGDARLLAIGQAVEDALPPLPRPSL</sequence>
<dbReference type="Gene3D" id="3.90.1300.10">
    <property type="entry name" value="Amidase signature (AS) domain"/>
    <property type="match status" value="1"/>
</dbReference>
<evidence type="ECO:0000259" key="1">
    <source>
        <dbReference type="Pfam" id="PF01425"/>
    </source>
</evidence>
<dbReference type="PANTHER" id="PTHR11895">
    <property type="entry name" value="TRANSAMIDASE"/>
    <property type="match status" value="1"/>
</dbReference>
<feature type="domain" description="Amidase" evidence="1">
    <location>
        <begin position="28"/>
        <end position="451"/>
    </location>
</feature>
<proteinExistence type="predicted"/>
<organism evidence="2 3">
    <name type="scientific">Actinomadura meridiana</name>
    <dbReference type="NCBI Taxonomy" id="559626"/>
    <lineage>
        <taxon>Bacteria</taxon>
        <taxon>Bacillati</taxon>
        <taxon>Actinomycetota</taxon>
        <taxon>Actinomycetes</taxon>
        <taxon>Streptosporangiales</taxon>
        <taxon>Thermomonosporaceae</taxon>
        <taxon>Actinomadura</taxon>
    </lineage>
</organism>
<reference evidence="3" key="1">
    <citation type="journal article" date="2019" name="Int. J. Syst. Evol. Microbiol.">
        <title>The Global Catalogue of Microorganisms (GCM) 10K type strain sequencing project: providing services to taxonomists for standard genome sequencing and annotation.</title>
        <authorList>
            <consortium name="The Broad Institute Genomics Platform"/>
            <consortium name="The Broad Institute Genome Sequencing Center for Infectious Disease"/>
            <person name="Wu L."/>
            <person name="Ma J."/>
        </authorList>
    </citation>
    <scope>NUCLEOTIDE SEQUENCE [LARGE SCALE GENOMIC DNA]</scope>
    <source>
        <strain evidence="3">JCM 17440</strain>
    </source>
</reference>
<evidence type="ECO:0000313" key="3">
    <source>
        <dbReference type="Proteomes" id="UP001501710"/>
    </source>
</evidence>
<accession>A0ABP8BW85</accession>
<dbReference type="Proteomes" id="UP001501710">
    <property type="component" value="Unassembled WGS sequence"/>
</dbReference>
<evidence type="ECO:0000313" key="2">
    <source>
        <dbReference type="EMBL" id="GAA4228333.1"/>
    </source>
</evidence>
<dbReference type="InterPro" id="IPR000120">
    <property type="entry name" value="Amidase"/>
</dbReference>
<dbReference type="GO" id="GO:0016787">
    <property type="term" value="F:hydrolase activity"/>
    <property type="evidence" value="ECO:0007669"/>
    <property type="project" value="UniProtKB-KW"/>
</dbReference>
<dbReference type="InterPro" id="IPR023631">
    <property type="entry name" value="Amidase_dom"/>
</dbReference>
<gene>
    <name evidence="2" type="primary">iaaH_1</name>
    <name evidence="2" type="ORF">GCM10022254_18230</name>
</gene>
<dbReference type="Pfam" id="PF01425">
    <property type="entry name" value="Amidase"/>
    <property type="match status" value="1"/>
</dbReference>